<accession>X1D6B8</accession>
<comment type="caution">
    <text evidence="1">The sequence shown here is derived from an EMBL/GenBank/DDBJ whole genome shotgun (WGS) entry which is preliminary data.</text>
</comment>
<feature type="non-terminal residue" evidence="1">
    <location>
        <position position="49"/>
    </location>
</feature>
<proteinExistence type="predicted"/>
<gene>
    <name evidence="1" type="ORF">S01H4_56802</name>
</gene>
<protein>
    <submittedName>
        <fullName evidence="1">Uncharacterized protein</fullName>
    </submittedName>
</protein>
<sequence length="49" mass="5865">MDWASIYLFVRHLKQYACINNYPDFKAKTHSGIFLYTNLYIFIDTNVNT</sequence>
<organism evidence="1">
    <name type="scientific">marine sediment metagenome</name>
    <dbReference type="NCBI Taxonomy" id="412755"/>
    <lineage>
        <taxon>unclassified sequences</taxon>
        <taxon>metagenomes</taxon>
        <taxon>ecological metagenomes</taxon>
    </lineage>
</organism>
<reference evidence="1" key="1">
    <citation type="journal article" date="2014" name="Front. Microbiol.">
        <title>High frequency of phylogenetically diverse reductive dehalogenase-homologous genes in deep subseafloor sedimentary metagenomes.</title>
        <authorList>
            <person name="Kawai M."/>
            <person name="Futagami T."/>
            <person name="Toyoda A."/>
            <person name="Takaki Y."/>
            <person name="Nishi S."/>
            <person name="Hori S."/>
            <person name="Arai W."/>
            <person name="Tsubouchi T."/>
            <person name="Morono Y."/>
            <person name="Uchiyama I."/>
            <person name="Ito T."/>
            <person name="Fujiyama A."/>
            <person name="Inagaki F."/>
            <person name="Takami H."/>
        </authorList>
    </citation>
    <scope>NUCLEOTIDE SEQUENCE</scope>
    <source>
        <strain evidence="1">Expedition CK06-06</strain>
    </source>
</reference>
<evidence type="ECO:0000313" key="1">
    <source>
        <dbReference type="EMBL" id="GAH16296.1"/>
    </source>
</evidence>
<dbReference type="EMBL" id="BART01032960">
    <property type="protein sequence ID" value="GAH16296.1"/>
    <property type="molecule type" value="Genomic_DNA"/>
</dbReference>
<name>X1D6B8_9ZZZZ</name>
<dbReference type="AlphaFoldDB" id="X1D6B8"/>